<dbReference type="Proteomes" id="UP000634136">
    <property type="component" value="Unassembled WGS sequence"/>
</dbReference>
<reference evidence="1" key="1">
    <citation type="submission" date="2020-09" db="EMBL/GenBank/DDBJ databases">
        <title>Genome-Enabled Discovery of Anthraquinone Biosynthesis in Senna tora.</title>
        <authorList>
            <person name="Kang S.-H."/>
            <person name="Pandey R.P."/>
            <person name="Lee C.-M."/>
            <person name="Sim J.-S."/>
            <person name="Jeong J.-T."/>
            <person name="Choi B.-S."/>
            <person name="Jung M."/>
            <person name="Ginzburg D."/>
            <person name="Zhao K."/>
            <person name="Won S.Y."/>
            <person name="Oh T.-J."/>
            <person name="Yu Y."/>
            <person name="Kim N.-H."/>
            <person name="Lee O.R."/>
            <person name="Lee T.-H."/>
            <person name="Bashyal P."/>
            <person name="Kim T.-S."/>
            <person name="Lee W.-H."/>
            <person name="Kawkins C."/>
            <person name="Kim C.-K."/>
            <person name="Kim J.S."/>
            <person name="Ahn B.O."/>
            <person name="Rhee S.Y."/>
            <person name="Sohng J.K."/>
        </authorList>
    </citation>
    <scope>NUCLEOTIDE SEQUENCE</scope>
    <source>
        <tissue evidence="1">Leaf</tissue>
    </source>
</reference>
<dbReference type="AlphaFoldDB" id="A0A834TLJ2"/>
<gene>
    <name evidence="1" type="ORF">G2W53_025084</name>
</gene>
<keyword evidence="2" id="KW-1185">Reference proteome</keyword>
<comment type="caution">
    <text evidence="1">The sequence shown here is derived from an EMBL/GenBank/DDBJ whole genome shotgun (WGS) entry which is preliminary data.</text>
</comment>
<organism evidence="1 2">
    <name type="scientific">Senna tora</name>
    <dbReference type="NCBI Taxonomy" id="362788"/>
    <lineage>
        <taxon>Eukaryota</taxon>
        <taxon>Viridiplantae</taxon>
        <taxon>Streptophyta</taxon>
        <taxon>Embryophyta</taxon>
        <taxon>Tracheophyta</taxon>
        <taxon>Spermatophyta</taxon>
        <taxon>Magnoliopsida</taxon>
        <taxon>eudicotyledons</taxon>
        <taxon>Gunneridae</taxon>
        <taxon>Pentapetalae</taxon>
        <taxon>rosids</taxon>
        <taxon>fabids</taxon>
        <taxon>Fabales</taxon>
        <taxon>Fabaceae</taxon>
        <taxon>Caesalpinioideae</taxon>
        <taxon>Cassia clade</taxon>
        <taxon>Senna</taxon>
    </lineage>
</organism>
<sequence length="24" mass="2949">MGNCEWKYVKSFVRTSTRQNPNFR</sequence>
<dbReference type="EMBL" id="JAAIUW010000008">
    <property type="protein sequence ID" value="KAF7819629.1"/>
    <property type="molecule type" value="Genomic_DNA"/>
</dbReference>
<evidence type="ECO:0000313" key="1">
    <source>
        <dbReference type="EMBL" id="KAF7819629.1"/>
    </source>
</evidence>
<evidence type="ECO:0000313" key="2">
    <source>
        <dbReference type="Proteomes" id="UP000634136"/>
    </source>
</evidence>
<protein>
    <submittedName>
        <fullName evidence="1">Uncharacterized protein</fullName>
    </submittedName>
</protein>
<name>A0A834TLJ2_9FABA</name>
<proteinExistence type="predicted"/>
<accession>A0A834TLJ2</accession>